<gene>
    <name evidence="1" type="ORF">P245_25300</name>
</gene>
<dbReference type="AlphaFoldDB" id="A0A0E3B8D8"/>
<accession>A0A0E3B8D8</accession>
<protein>
    <submittedName>
        <fullName evidence="1">Uncharacterized protein</fullName>
    </submittedName>
</protein>
<comment type="caution">
    <text evidence="1">The sequence shown here is derived from an EMBL/GenBank/DDBJ whole genome shotgun (WGS) entry which is preliminary data.</text>
</comment>
<name>A0A0E3B8D8_9BURK</name>
<organism evidence="1 2">
    <name type="scientific">Comamonas thiooxydans</name>
    <dbReference type="NCBI Taxonomy" id="363952"/>
    <lineage>
        <taxon>Bacteria</taxon>
        <taxon>Pseudomonadati</taxon>
        <taxon>Pseudomonadota</taxon>
        <taxon>Betaproteobacteria</taxon>
        <taxon>Burkholderiales</taxon>
        <taxon>Comamonadaceae</taxon>
        <taxon>Comamonas</taxon>
    </lineage>
</organism>
<proteinExistence type="predicted"/>
<dbReference type="Proteomes" id="UP000029567">
    <property type="component" value="Unassembled WGS sequence"/>
</dbReference>
<evidence type="ECO:0000313" key="2">
    <source>
        <dbReference type="Proteomes" id="UP000029567"/>
    </source>
</evidence>
<sequence>MVQLISEVFKLSSKGFQISIPKVPVIKVVINGLL</sequence>
<dbReference type="EMBL" id="AWTN01000140">
    <property type="protein sequence ID" value="KGG83635.1"/>
    <property type="molecule type" value="Genomic_DNA"/>
</dbReference>
<reference evidence="1 2" key="1">
    <citation type="submission" date="2013-09" db="EMBL/GenBank/DDBJ databases">
        <title>High correlation between genotypes and phenotypes of environmental bacteria Comamonas testosteroni strains.</title>
        <authorList>
            <person name="Liu L."/>
            <person name="Zhu W."/>
            <person name="Xia X."/>
            <person name="Xu B."/>
            <person name="Luo M."/>
            <person name="Wang G."/>
        </authorList>
    </citation>
    <scope>NUCLEOTIDE SEQUENCE [LARGE SCALE GENOMIC DNA]</scope>
    <source>
        <strain evidence="1 2">JL14</strain>
    </source>
</reference>
<evidence type="ECO:0000313" key="1">
    <source>
        <dbReference type="EMBL" id="KGG83635.1"/>
    </source>
</evidence>